<sequence length="205" mass="23684">MEKPKVRKTKTMQITYPAPYLHSWNSEAPPLLKKCSPIRTRRLFHSPRRPISTPKIKSKSYSAVRGPDPTAPHLKYGVFSNKRIIANRAAVLPKGKQPTSNSRHSNALKDKLSDDLMSRHSMSPTMKCPVHRSRQLQPQIRESPVFVFRTIDKSFTRQLSLSKMMHYDIKPKKYNMSAPSSFCPLYNQRICQRAKSPIRKTVRQN</sequence>
<evidence type="ECO:0000313" key="2">
    <source>
        <dbReference type="EMBL" id="SOQ56902.1"/>
    </source>
</evidence>
<gene>
    <name evidence="2" type="ORF">SFRICE_013143</name>
</gene>
<dbReference type="EMBL" id="ODYU01011269">
    <property type="protein sequence ID" value="SOQ56902.1"/>
    <property type="molecule type" value="Genomic_DNA"/>
</dbReference>
<feature type="region of interest" description="Disordered" evidence="1">
    <location>
        <begin position="91"/>
        <end position="113"/>
    </location>
</feature>
<feature type="region of interest" description="Disordered" evidence="1">
    <location>
        <begin position="48"/>
        <end position="67"/>
    </location>
</feature>
<organism evidence="2">
    <name type="scientific">Spodoptera frugiperda</name>
    <name type="common">Fall armyworm</name>
    <dbReference type="NCBI Taxonomy" id="7108"/>
    <lineage>
        <taxon>Eukaryota</taxon>
        <taxon>Metazoa</taxon>
        <taxon>Ecdysozoa</taxon>
        <taxon>Arthropoda</taxon>
        <taxon>Hexapoda</taxon>
        <taxon>Insecta</taxon>
        <taxon>Pterygota</taxon>
        <taxon>Neoptera</taxon>
        <taxon>Endopterygota</taxon>
        <taxon>Lepidoptera</taxon>
        <taxon>Glossata</taxon>
        <taxon>Ditrysia</taxon>
        <taxon>Noctuoidea</taxon>
        <taxon>Noctuidae</taxon>
        <taxon>Amphipyrinae</taxon>
        <taxon>Spodoptera</taxon>
    </lineage>
</organism>
<name>A0A2H1WV89_SPOFR</name>
<evidence type="ECO:0000256" key="1">
    <source>
        <dbReference type="SAM" id="MobiDB-lite"/>
    </source>
</evidence>
<protein>
    <submittedName>
        <fullName evidence="2">SFRICE_013143</fullName>
    </submittedName>
</protein>
<proteinExistence type="predicted"/>
<reference evidence="2" key="1">
    <citation type="submission" date="2016-07" db="EMBL/GenBank/DDBJ databases">
        <authorList>
            <person name="Bretaudeau A."/>
        </authorList>
    </citation>
    <scope>NUCLEOTIDE SEQUENCE</scope>
    <source>
        <strain evidence="2">Rice</strain>
        <tissue evidence="2">Whole body</tissue>
    </source>
</reference>
<dbReference type="AlphaFoldDB" id="A0A2H1WV89"/>
<accession>A0A2H1WV89</accession>